<evidence type="ECO:0000256" key="2">
    <source>
        <dbReference type="SAM" id="SignalP"/>
    </source>
</evidence>
<keyword evidence="4" id="KW-1185">Reference proteome</keyword>
<feature type="chain" id="PRO_5040451489" description="GPI anchored protein" evidence="2">
    <location>
        <begin position="18"/>
        <end position="212"/>
    </location>
</feature>
<gene>
    <name evidence="3" type="ORF">PsYK624_031310</name>
</gene>
<accession>A0A9P3G124</accession>
<proteinExistence type="predicted"/>
<feature type="region of interest" description="Disordered" evidence="1">
    <location>
        <begin position="135"/>
        <end position="191"/>
    </location>
</feature>
<dbReference type="PANTHER" id="PTHR40640:SF1">
    <property type="entry name" value="ANCHORED GLYCOPROTEIN, PUTATIVE (AFU_ORTHOLOGUE AFUA_8G04860)-RELATED"/>
    <property type="match status" value="1"/>
</dbReference>
<dbReference type="OrthoDB" id="4991875at2759"/>
<sequence>MSFKLVLLAAAVTGALAQTTLYIPDTDPQPLSADVLGVGPNGETTYLLHPGVQSTFADDDVGLPGPATLIEGPTEVKLIYNDPSGELDLNADCTIDGTNANCVAVAVVAGVTTTETLAETVSGFEVQGGSTIAGGAAPTPASGASGASGPTSAPSAGSSGANAASQTASNTAGAGSSSSGAPAPSQTDNGVGRLRAGAAGVVAAGLAAAALL</sequence>
<name>A0A9P3G124_9APHY</name>
<feature type="signal peptide" evidence="2">
    <location>
        <begin position="1"/>
        <end position="17"/>
    </location>
</feature>
<keyword evidence="2" id="KW-0732">Signal</keyword>
<dbReference type="Proteomes" id="UP000703269">
    <property type="component" value="Unassembled WGS sequence"/>
</dbReference>
<dbReference type="PANTHER" id="PTHR40640">
    <property type="entry name" value="ANCHORED GLYCOPROTEIN, PUTATIVE (AFU_ORTHOLOGUE AFUA_8G04860)-RELATED"/>
    <property type="match status" value="1"/>
</dbReference>
<evidence type="ECO:0000313" key="4">
    <source>
        <dbReference type="Proteomes" id="UP000703269"/>
    </source>
</evidence>
<comment type="caution">
    <text evidence="3">The sequence shown here is derived from an EMBL/GenBank/DDBJ whole genome shotgun (WGS) entry which is preliminary data.</text>
</comment>
<evidence type="ECO:0008006" key="5">
    <source>
        <dbReference type="Google" id="ProtNLM"/>
    </source>
</evidence>
<dbReference type="EMBL" id="BPQB01000005">
    <property type="protein sequence ID" value="GJE87048.1"/>
    <property type="molecule type" value="Genomic_DNA"/>
</dbReference>
<dbReference type="AlphaFoldDB" id="A0A9P3G124"/>
<evidence type="ECO:0000313" key="3">
    <source>
        <dbReference type="EMBL" id="GJE87048.1"/>
    </source>
</evidence>
<organism evidence="3 4">
    <name type="scientific">Phanerochaete sordida</name>
    <dbReference type="NCBI Taxonomy" id="48140"/>
    <lineage>
        <taxon>Eukaryota</taxon>
        <taxon>Fungi</taxon>
        <taxon>Dikarya</taxon>
        <taxon>Basidiomycota</taxon>
        <taxon>Agaricomycotina</taxon>
        <taxon>Agaricomycetes</taxon>
        <taxon>Polyporales</taxon>
        <taxon>Phanerochaetaceae</taxon>
        <taxon>Phanerochaete</taxon>
    </lineage>
</organism>
<evidence type="ECO:0000256" key="1">
    <source>
        <dbReference type="SAM" id="MobiDB-lite"/>
    </source>
</evidence>
<reference evidence="3 4" key="1">
    <citation type="submission" date="2021-08" db="EMBL/GenBank/DDBJ databases">
        <title>Draft Genome Sequence of Phanerochaete sordida strain YK-624.</title>
        <authorList>
            <person name="Mori T."/>
            <person name="Dohra H."/>
            <person name="Suzuki T."/>
            <person name="Kawagishi H."/>
            <person name="Hirai H."/>
        </authorList>
    </citation>
    <scope>NUCLEOTIDE SEQUENCE [LARGE SCALE GENOMIC DNA]</scope>
    <source>
        <strain evidence="3 4">YK-624</strain>
    </source>
</reference>
<protein>
    <recommendedName>
        <fullName evidence="5">GPI anchored protein</fullName>
    </recommendedName>
</protein>